<protein>
    <submittedName>
        <fullName evidence="1">Uncharacterized protein</fullName>
    </submittedName>
</protein>
<dbReference type="RefSeq" id="WP_069690867.1">
    <property type="nucleotide sequence ID" value="NZ_CP017147.1"/>
</dbReference>
<dbReference type="AlphaFoldDB" id="A0A1D7U2P5"/>
<organism evidence="1 2">
    <name type="scientific">Bosea vaviloviae</name>
    <dbReference type="NCBI Taxonomy" id="1526658"/>
    <lineage>
        <taxon>Bacteria</taxon>
        <taxon>Pseudomonadati</taxon>
        <taxon>Pseudomonadota</taxon>
        <taxon>Alphaproteobacteria</taxon>
        <taxon>Hyphomicrobiales</taxon>
        <taxon>Boseaceae</taxon>
        <taxon>Bosea</taxon>
    </lineage>
</organism>
<proteinExistence type="predicted"/>
<sequence>MSQTKADLVREVLGELFSLASGQVPDAEDTAFVEQRIDPVLAALAKRNIIYIPDAEEIDDEVFDALVAYLAQICGPKFGRPRDLVAKQLAEAELRTIQRIGSGTGRMLRIERALVPRRRHGGIV</sequence>
<dbReference type="STRING" id="1526658.BHK69_15415"/>
<dbReference type="OrthoDB" id="8161234at2"/>
<dbReference type="EMBL" id="CP017147">
    <property type="protein sequence ID" value="AOO81656.1"/>
    <property type="molecule type" value="Genomic_DNA"/>
</dbReference>
<gene>
    <name evidence="1" type="ORF">BHK69_15415</name>
</gene>
<reference evidence="1 2" key="1">
    <citation type="journal article" date="2015" name="Antonie Van Leeuwenhoek">
        <title>Bosea vaviloviae sp. nov., a new species of slow-growing rhizobia isolated from nodules of the relict species Vavilovia formosa (Stev.) Fed.</title>
        <authorList>
            <person name="Safronova V.I."/>
            <person name="Kuznetsova I.G."/>
            <person name="Sazanova A.L."/>
            <person name="Kimeklis A.K."/>
            <person name="Belimov A.A."/>
            <person name="Andronov E.E."/>
            <person name="Pinaev A.G."/>
            <person name="Chizhevskaya E.P."/>
            <person name="Pukhaev A.R."/>
            <person name="Popov K.P."/>
            <person name="Willems A."/>
            <person name="Tikhonovich I.A."/>
        </authorList>
    </citation>
    <scope>NUCLEOTIDE SEQUENCE [LARGE SCALE GENOMIC DNA]</scope>
    <source>
        <strain evidence="1 2">Vaf18</strain>
    </source>
</reference>
<accession>A0A1D7U2P5</accession>
<dbReference type="Proteomes" id="UP000094969">
    <property type="component" value="Chromosome"/>
</dbReference>
<keyword evidence="2" id="KW-1185">Reference proteome</keyword>
<name>A0A1D7U2P5_9HYPH</name>
<dbReference type="KEGG" id="bvv:BHK69_15415"/>
<evidence type="ECO:0000313" key="2">
    <source>
        <dbReference type="Proteomes" id="UP000094969"/>
    </source>
</evidence>
<evidence type="ECO:0000313" key="1">
    <source>
        <dbReference type="EMBL" id="AOO81656.1"/>
    </source>
</evidence>